<dbReference type="GO" id="GO:0000724">
    <property type="term" value="P:double-strand break repair via homologous recombination"/>
    <property type="evidence" value="ECO:0007669"/>
    <property type="project" value="InterPro"/>
</dbReference>
<feature type="domain" description="PD-(D/E)XK endonuclease-like" evidence="14">
    <location>
        <begin position="761"/>
        <end position="1100"/>
    </location>
</feature>
<name>A0A9D2PE25_9FIRM</name>
<dbReference type="Pfam" id="PF12705">
    <property type="entry name" value="PDDEXK_1"/>
    <property type="match status" value="1"/>
</dbReference>
<accession>A0A9D2PE25</accession>
<evidence type="ECO:0000256" key="5">
    <source>
        <dbReference type="ARBA" id="ARBA00022763"/>
    </source>
</evidence>
<evidence type="ECO:0000259" key="15">
    <source>
        <dbReference type="Pfam" id="PF21445"/>
    </source>
</evidence>
<evidence type="ECO:0000256" key="6">
    <source>
        <dbReference type="ARBA" id="ARBA00022801"/>
    </source>
</evidence>
<dbReference type="NCBIfam" id="TIGR02773">
    <property type="entry name" value="addB_Gpos"/>
    <property type="match status" value="1"/>
</dbReference>
<dbReference type="GO" id="GO:0046872">
    <property type="term" value="F:metal ion binding"/>
    <property type="evidence" value="ECO:0007669"/>
    <property type="project" value="UniProtKB-KW"/>
</dbReference>
<comment type="caution">
    <text evidence="16">The sequence shown here is derived from an EMBL/GenBank/DDBJ whole genome shotgun (WGS) entry which is preliminary data.</text>
</comment>
<keyword evidence="7 16" id="KW-0347">Helicase</keyword>
<dbReference type="InterPro" id="IPR027417">
    <property type="entry name" value="P-loop_NTPase"/>
</dbReference>
<gene>
    <name evidence="16" type="primary">addB</name>
    <name evidence="16" type="ORF">IAA04_09375</name>
</gene>
<reference evidence="16" key="1">
    <citation type="journal article" date="2021" name="PeerJ">
        <title>Extensive microbial diversity within the chicken gut microbiome revealed by metagenomics and culture.</title>
        <authorList>
            <person name="Gilroy R."/>
            <person name="Ravi A."/>
            <person name="Getino M."/>
            <person name="Pursley I."/>
            <person name="Horton D.L."/>
            <person name="Alikhan N.F."/>
            <person name="Baker D."/>
            <person name="Gharbi K."/>
            <person name="Hall N."/>
            <person name="Watson M."/>
            <person name="Adriaenssens E.M."/>
            <person name="Foster-Nyarko E."/>
            <person name="Jarju S."/>
            <person name="Secka A."/>
            <person name="Antonio M."/>
            <person name="Oren A."/>
            <person name="Chaudhuri R.R."/>
            <person name="La Ragione R."/>
            <person name="Hildebrand F."/>
            <person name="Pallen M.J."/>
        </authorList>
    </citation>
    <scope>NUCLEOTIDE SEQUENCE</scope>
    <source>
        <strain evidence="16">CHK183-5548</strain>
    </source>
</reference>
<keyword evidence="6" id="KW-0378">Hydrolase</keyword>
<evidence type="ECO:0000256" key="8">
    <source>
        <dbReference type="ARBA" id="ARBA00022839"/>
    </source>
</evidence>
<evidence type="ECO:0000256" key="12">
    <source>
        <dbReference type="ARBA" id="ARBA00023125"/>
    </source>
</evidence>
<keyword evidence="13" id="KW-0234">DNA repair</keyword>
<proteinExistence type="predicted"/>
<keyword evidence="11" id="KW-0411">Iron-sulfur</keyword>
<dbReference type="InterPro" id="IPR011604">
    <property type="entry name" value="PDDEXK-like_dom_sf"/>
</dbReference>
<dbReference type="GO" id="GO:0004527">
    <property type="term" value="F:exonuclease activity"/>
    <property type="evidence" value="ECO:0007669"/>
    <property type="project" value="UniProtKB-KW"/>
</dbReference>
<evidence type="ECO:0000256" key="4">
    <source>
        <dbReference type="ARBA" id="ARBA00022741"/>
    </source>
</evidence>
<feature type="domain" description="ATP-dependent helicase/deoxyribonuclease subunit B N-terminal" evidence="15">
    <location>
        <begin position="5"/>
        <end position="290"/>
    </location>
</feature>
<evidence type="ECO:0000313" key="16">
    <source>
        <dbReference type="EMBL" id="HJC48247.1"/>
    </source>
</evidence>
<dbReference type="InterPro" id="IPR038726">
    <property type="entry name" value="PDDEXK_AddAB-type"/>
</dbReference>
<evidence type="ECO:0000256" key="13">
    <source>
        <dbReference type="ARBA" id="ARBA00023204"/>
    </source>
</evidence>
<dbReference type="GO" id="GO:0005524">
    <property type="term" value="F:ATP binding"/>
    <property type="evidence" value="ECO:0007669"/>
    <property type="project" value="UniProtKB-KW"/>
</dbReference>
<dbReference type="InterPro" id="IPR014140">
    <property type="entry name" value="DNA_helicase_suAddB"/>
</dbReference>
<keyword evidence="4" id="KW-0547">Nucleotide-binding</keyword>
<keyword evidence="2" id="KW-0540">Nuclease</keyword>
<sequence>MALQFIMGGSGAGKTRFLYEHLIREAQARPEQQFVVIVPEQFTMQTQKEIVSLHPRRGTMNIDIVSFARLAYRVFEELAVVCPAVLDDMGKSMVLRRVMALKGQQMGIFQGHLRQAGFIGQLKSMISELYQYGVSPEQLEEMEGRAASPLLQAKLRSLAEVYRGFQEYIEEKFITAEEILGELCRVLPQSEKIRESIVVLDGYTGFTPVQYRLLEQMMVCCRDVKVTVTVDRQAEPYKKSGIQNLFYMSKETVRRLTSLAEKNQVRWEKDCWLEKRPYPRFAAEELDFLEQKLYRYSRDVWEQKPEDILLYQAANPGEEIAFAANSIERLVREEGLRYRDVAVVTGDLESYGKETAFQFQEKEIPFFLDVKKSILEHPLVELIRAALDVAARDFSYESMFRYLKCALAVEPEEREMCDRMENYCLALGIRGKKRWSSPWELVYRGGKYINMEELNAFREKAAGPLFTLSGQLKKEGATIASRTEALTGFLMEIKAEEKLEAWSEHFREKGEYQLADEYSQAYGLVMDLFDRLAALLGEETGSLREYGEILDAGFGEIQIGVIPSTVDRVVVGDINRTRLDHIKVLFFVGVNDGVVPARRERGGILSEMDREFLEKNDLELAPTARKECFLQRFYLYLALTKPEQKLILTYASMNRTGKKLNPSSLIRELEKLFPGLEARTAAEELRPVSRLEGKKAMAEALREWNGQEDPAFLELYRSFWNDPEDRKWLRELVEAAFFIYKDQGIGRAAARELYGKILSGSVTRLEQYEACAYAHFLSYGLGLEERQEYELKAADMGNLLHAAIDRAFRSAQERGQRMQDMENGERDALADEAVEAVMSQYEDNIMKSSARNIYLGTKIRRIAKKTLWALAEQLRRGKFVPAEFELSFSAVDNLEAMKIALTDEEAVHLQGRIDRMDLCRDGDCLYVKIIDYKSGNTSFDLAAIYYGLQLQLVVYMDAALEMMERKNPEKNVVPAGIFYYHMEDPMVDGTKASIKSEVDRLVLKKLKMDGLVNSDFGVVSLLDREIEGTSDIIPVSISGWQVRKYGSSVTDQAGFETLRKFARKKVRQAGTEILDGNTAADPYKIGLQTACDYCPYHSVCGFDRKLPGYEYRNLTGKKAEELRNMIFKGGEDGK</sequence>
<evidence type="ECO:0000256" key="7">
    <source>
        <dbReference type="ARBA" id="ARBA00022806"/>
    </source>
</evidence>
<keyword evidence="8" id="KW-0269">Exonuclease</keyword>
<keyword evidence="9" id="KW-0067">ATP-binding</keyword>
<protein>
    <submittedName>
        <fullName evidence="16">Helicase-exonuclease AddAB subunit AddB</fullName>
    </submittedName>
</protein>
<dbReference type="Gene3D" id="3.90.320.10">
    <property type="match status" value="1"/>
</dbReference>
<evidence type="ECO:0000256" key="11">
    <source>
        <dbReference type="ARBA" id="ARBA00023014"/>
    </source>
</evidence>
<evidence type="ECO:0000256" key="3">
    <source>
        <dbReference type="ARBA" id="ARBA00022723"/>
    </source>
</evidence>
<dbReference type="EMBL" id="DWWL01000059">
    <property type="protein sequence ID" value="HJC48247.1"/>
    <property type="molecule type" value="Genomic_DNA"/>
</dbReference>
<dbReference type="AlphaFoldDB" id="A0A9D2PE25"/>
<evidence type="ECO:0000259" key="14">
    <source>
        <dbReference type="Pfam" id="PF12705"/>
    </source>
</evidence>
<evidence type="ECO:0000256" key="1">
    <source>
        <dbReference type="ARBA" id="ARBA00022485"/>
    </source>
</evidence>
<keyword evidence="12" id="KW-0238">DNA-binding</keyword>
<dbReference type="PANTHER" id="PTHR30591">
    <property type="entry name" value="RECBCD ENZYME SUBUNIT RECC"/>
    <property type="match status" value="1"/>
</dbReference>
<dbReference type="GO" id="GO:0051539">
    <property type="term" value="F:4 iron, 4 sulfur cluster binding"/>
    <property type="evidence" value="ECO:0007669"/>
    <property type="project" value="UniProtKB-KW"/>
</dbReference>
<evidence type="ECO:0000256" key="9">
    <source>
        <dbReference type="ARBA" id="ARBA00022840"/>
    </source>
</evidence>
<dbReference type="Pfam" id="PF21445">
    <property type="entry name" value="ADDB_N"/>
    <property type="match status" value="1"/>
</dbReference>
<keyword evidence="10" id="KW-0408">Iron</keyword>
<evidence type="ECO:0000256" key="10">
    <source>
        <dbReference type="ARBA" id="ARBA00023004"/>
    </source>
</evidence>
<dbReference type="SUPFAM" id="SSF52540">
    <property type="entry name" value="P-loop containing nucleoside triphosphate hydrolases"/>
    <property type="match status" value="2"/>
</dbReference>
<dbReference type="InterPro" id="IPR049035">
    <property type="entry name" value="ADDB_N"/>
</dbReference>
<dbReference type="PANTHER" id="PTHR30591:SF1">
    <property type="entry name" value="RECBCD ENZYME SUBUNIT RECC"/>
    <property type="match status" value="1"/>
</dbReference>
<evidence type="ECO:0000313" key="17">
    <source>
        <dbReference type="Proteomes" id="UP000823883"/>
    </source>
</evidence>
<keyword evidence="3" id="KW-0479">Metal-binding</keyword>
<reference evidence="16" key="2">
    <citation type="submission" date="2021-04" db="EMBL/GenBank/DDBJ databases">
        <authorList>
            <person name="Gilroy R."/>
        </authorList>
    </citation>
    <scope>NUCLEOTIDE SEQUENCE</scope>
    <source>
        <strain evidence="16">CHK183-5548</strain>
    </source>
</reference>
<dbReference type="Proteomes" id="UP000823883">
    <property type="component" value="Unassembled WGS sequence"/>
</dbReference>
<organism evidence="16 17">
    <name type="scientific">Candidatus Lachnoclostridium pullistercoris</name>
    <dbReference type="NCBI Taxonomy" id="2838632"/>
    <lineage>
        <taxon>Bacteria</taxon>
        <taxon>Bacillati</taxon>
        <taxon>Bacillota</taxon>
        <taxon>Clostridia</taxon>
        <taxon>Lachnospirales</taxon>
        <taxon>Lachnospiraceae</taxon>
    </lineage>
</organism>
<keyword evidence="5" id="KW-0227">DNA damage</keyword>
<dbReference type="GO" id="GO:0003677">
    <property type="term" value="F:DNA binding"/>
    <property type="evidence" value="ECO:0007669"/>
    <property type="project" value="UniProtKB-KW"/>
</dbReference>
<keyword evidence="1" id="KW-0004">4Fe-4S</keyword>
<dbReference type="Gene3D" id="3.40.50.300">
    <property type="entry name" value="P-loop containing nucleotide triphosphate hydrolases"/>
    <property type="match status" value="4"/>
</dbReference>
<evidence type="ECO:0000256" key="2">
    <source>
        <dbReference type="ARBA" id="ARBA00022722"/>
    </source>
</evidence>
<dbReference type="GO" id="GO:0004386">
    <property type="term" value="F:helicase activity"/>
    <property type="evidence" value="ECO:0007669"/>
    <property type="project" value="UniProtKB-KW"/>
</dbReference>